<evidence type="ECO:0000256" key="1">
    <source>
        <dbReference type="SAM" id="MobiDB-lite"/>
    </source>
</evidence>
<keyword evidence="3" id="KW-1185">Reference proteome</keyword>
<evidence type="ECO:0000313" key="3">
    <source>
        <dbReference type="Proteomes" id="UP001321760"/>
    </source>
</evidence>
<evidence type="ECO:0000313" key="2">
    <source>
        <dbReference type="EMBL" id="KAK4443958.1"/>
    </source>
</evidence>
<feature type="region of interest" description="Disordered" evidence="1">
    <location>
        <begin position="1"/>
        <end position="97"/>
    </location>
</feature>
<accession>A0AAV9G730</accession>
<feature type="compositionally biased region" description="Polar residues" evidence="1">
    <location>
        <begin position="74"/>
        <end position="87"/>
    </location>
</feature>
<name>A0AAV9G730_9PEZI</name>
<reference evidence="2" key="1">
    <citation type="journal article" date="2023" name="Mol. Phylogenet. Evol.">
        <title>Genome-scale phylogeny and comparative genomics of the fungal order Sordariales.</title>
        <authorList>
            <person name="Hensen N."/>
            <person name="Bonometti L."/>
            <person name="Westerberg I."/>
            <person name="Brannstrom I.O."/>
            <person name="Guillou S."/>
            <person name="Cros-Aarteil S."/>
            <person name="Calhoun S."/>
            <person name="Haridas S."/>
            <person name="Kuo A."/>
            <person name="Mondo S."/>
            <person name="Pangilinan J."/>
            <person name="Riley R."/>
            <person name="LaButti K."/>
            <person name="Andreopoulos B."/>
            <person name="Lipzen A."/>
            <person name="Chen C."/>
            <person name="Yan M."/>
            <person name="Daum C."/>
            <person name="Ng V."/>
            <person name="Clum A."/>
            <person name="Steindorff A."/>
            <person name="Ohm R.A."/>
            <person name="Martin F."/>
            <person name="Silar P."/>
            <person name="Natvig D.O."/>
            <person name="Lalanne C."/>
            <person name="Gautier V."/>
            <person name="Ament-Velasquez S.L."/>
            <person name="Kruys A."/>
            <person name="Hutchinson M.I."/>
            <person name="Powell A.J."/>
            <person name="Barry K."/>
            <person name="Miller A.N."/>
            <person name="Grigoriev I.V."/>
            <person name="Debuchy R."/>
            <person name="Gladieux P."/>
            <person name="Hiltunen Thoren M."/>
            <person name="Johannesson H."/>
        </authorList>
    </citation>
    <scope>NUCLEOTIDE SEQUENCE</scope>
    <source>
        <strain evidence="2">PSN243</strain>
    </source>
</reference>
<feature type="compositionally biased region" description="Polar residues" evidence="1">
    <location>
        <begin position="1"/>
        <end position="15"/>
    </location>
</feature>
<comment type="caution">
    <text evidence="2">The sequence shown here is derived from an EMBL/GenBank/DDBJ whole genome shotgun (WGS) entry which is preliminary data.</text>
</comment>
<dbReference type="AlphaFoldDB" id="A0AAV9G730"/>
<feature type="compositionally biased region" description="Basic residues" evidence="1">
    <location>
        <begin position="56"/>
        <end position="71"/>
    </location>
</feature>
<reference evidence="2" key="2">
    <citation type="submission" date="2023-05" db="EMBL/GenBank/DDBJ databases">
        <authorList>
            <consortium name="Lawrence Berkeley National Laboratory"/>
            <person name="Steindorff A."/>
            <person name="Hensen N."/>
            <person name="Bonometti L."/>
            <person name="Westerberg I."/>
            <person name="Brannstrom I.O."/>
            <person name="Guillou S."/>
            <person name="Cros-Aarteil S."/>
            <person name="Calhoun S."/>
            <person name="Haridas S."/>
            <person name="Kuo A."/>
            <person name="Mondo S."/>
            <person name="Pangilinan J."/>
            <person name="Riley R."/>
            <person name="Labutti K."/>
            <person name="Andreopoulos B."/>
            <person name="Lipzen A."/>
            <person name="Chen C."/>
            <person name="Yanf M."/>
            <person name="Daum C."/>
            <person name="Ng V."/>
            <person name="Clum A."/>
            <person name="Ohm R."/>
            <person name="Martin F."/>
            <person name="Silar P."/>
            <person name="Natvig D."/>
            <person name="Lalanne C."/>
            <person name="Gautier V."/>
            <person name="Ament-Velasquez S.L."/>
            <person name="Kruys A."/>
            <person name="Hutchinson M.I."/>
            <person name="Powell A.J."/>
            <person name="Barry K."/>
            <person name="Miller A.N."/>
            <person name="Grigoriev I.V."/>
            <person name="Debuchy R."/>
            <person name="Gladieux P."/>
            <person name="Thoren M.H."/>
            <person name="Johannesson H."/>
        </authorList>
    </citation>
    <scope>NUCLEOTIDE SEQUENCE</scope>
    <source>
        <strain evidence="2">PSN243</strain>
    </source>
</reference>
<dbReference type="EMBL" id="MU865984">
    <property type="protein sequence ID" value="KAK4443958.1"/>
    <property type="molecule type" value="Genomic_DNA"/>
</dbReference>
<feature type="compositionally biased region" description="Basic and acidic residues" evidence="1">
    <location>
        <begin position="20"/>
        <end position="37"/>
    </location>
</feature>
<gene>
    <name evidence="2" type="ORF">QBC34DRAFT_416170</name>
</gene>
<dbReference type="Proteomes" id="UP001321760">
    <property type="component" value="Unassembled WGS sequence"/>
</dbReference>
<proteinExistence type="predicted"/>
<protein>
    <submittedName>
        <fullName evidence="2">Uncharacterized protein</fullName>
    </submittedName>
</protein>
<organism evidence="2 3">
    <name type="scientific">Podospora aff. communis PSN243</name>
    <dbReference type="NCBI Taxonomy" id="3040156"/>
    <lineage>
        <taxon>Eukaryota</taxon>
        <taxon>Fungi</taxon>
        <taxon>Dikarya</taxon>
        <taxon>Ascomycota</taxon>
        <taxon>Pezizomycotina</taxon>
        <taxon>Sordariomycetes</taxon>
        <taxon>Sordariomycetidae</taxon>
        <taxon>Sordariales</taxon>
        <taxon>Podosporaceae</taxon>
        <taxon>Podospora</taxon>
    </lineage>
</organism>
<sequence length="338" mass="37797">MHPTRSHNMSNNKESGSLPDNKEERSLPDNKAEHDAQAPRPYVFDSGSGDNTGEHTKHRGSSSRWWRRVLRRSQAASQQPLRQQASISAAKKTPEFLPRCNEPNGMTWYQDSAPTKLPLPTVPHTNVFPYVLDVTCLPPPPTSTTQGVVARWQQARLIFQSDELPEILRGPPIPWRANLSDHCYTDDVKIVFCLPATTPYGMPVSSGGLTYYRQIELALMGNPTGSCYWTLALVLTSRDGNWLASLPRAEVAALVGLDSVVSVVGRLHPKRDSLNSSLFYAKEFGQLWLKPSDSESHIHKHPPCSPSPRGTTSYEEMSQLLDGNLRRVFLDKTWEAWG</sequence>